<feature type="transmembrane region" description="Helical" evidence="1">
    <location>
        <begin position="20"/>
        <end position="43"/>
    </location>
</feature>
<accession>A0AA95MLX0</accession>
<keyword evidence="1" id="KW-0812">Transmembrane</keyword>
<keyword evidence="3" id="KW-1185">Reference proteome</keyword>
<feature type="transmembrane region" description="Helical" evidence="1">
    <location>
        <begin position="94"/>
        <end position="118"/>
    </location>
</feature>
<dbReference type="KEGG" id="nnv:QNH39_18355"/>
<feature type="transmembrane region" description="Helical" evidence="1">
    <location>
        <begin position="63"/>
        <end position="87"/>
    </location>
</feature>
<dbReference type="Proteomes" id="UP001178288">
    <property type="component" value="Chromosome"/>
</dbReference>
<gene>
    <name evidence="2" type="ORF">QNH39_18355</name>
</gene>
<sequence>MVNEQESVNYPKAMSFLAMVFWTGLFGGIFWGTVGFFAYYFNFTEIRPNVILEPWALGDWKNGWLGTVISIILLGAFSVVAAFIYFAGLKKFKGFWFGIGYGIVLFLLVFFILNPLFPGIKPFNDLNMDTIITSICLYILYGIFIGYSINYEYQINNVQEKEAST</sequence>
<dbReference type="EMBL" id="CP126114">
    <property type="protein sequence ID" value="WHY84609.1"/>
    <property type="molecule type" value="Genomic_DNA"/>
</dbReference>
<name>A0AA95MLX0_9BACI</name>
<organism evidence="2 3">
    <name type="scientific">Neobacillus novalis</name>
    <dbReference type="NCBI Taxonomy" id="220687"/>
    <lineage>
        <taxon>Bacteria</taxon>
        <taxon>Bacillati</taxon>
        <taxon>Bacillota</taxon>
        <taxon>Bacilli</taxon>
        <taxon>Bacillales</taxon>
        <taxon>Bacillaceae</taxon>
        <taxon>Neobacillus</taxon>
    </lineage>
</organism>
<keyword evidence="1" id="KW-1133">Transmembrane helix</keyword>
<proteinExistence type="predicted"/>
<evidence type="ECO:0000313" key="3">
    <source>
        <dbReference type="Proteomes" id="UP001178288"/>
    </source>
</evidence>
<keyword evidence="1" id="KW-0472">Membrane</keyword>
<reference evidence="2" key="1">
    <citation type="submission" date="2023-05" db="EMBL/GenBank/DDBJ databases">
        <title>Comparative genomics of Bacillaceae isolates and their secondary metabolite potential.</title>
        <authorList>
            <person name="Song L."/>
            <person name="Nielsen L.J."/>
            <person name="Mohite O."/>
            <person name="Xu X."/>
            <person name="Weber T."/>
            <person name="Kovacs A.T."/>
        </authorList>
    </citation>
    <scope>NUCLEOTIDE SEQUENCE</scope>
    <source>
        <strain evidence="2">XLM17</strain>
    </source>
</reference>
<evidence type="ECO:0000256" key="1">
    <source>
        <dbReference type="SAM" id="Phobius"/>
    </source>
</evidence>
<protein>
    <submittedName>
        <fullName evidence="2">YqhR family membrane protein</fullName>
    </submittedName>
</protein>
<dbReference type="AlphaFoldDB" id="A0AA95MLX0"/>
<evidence type="ECO:0000313" key="2">
    <source>
        <dbReference type="EMBL" id="WHY84609.1"/>
    </source>
</evidence>
<feature type="transmembrane region" description="Helical" evidence="1">
    <location>
        <begin position="130"/>
        <end position="149"/>
    </location>
</feature>
<dbReference type="InterPro" id="IPR024563">
    <property type="entry name" value="YqhR"/>
</dbReference>
<dbReference type="RefSeq" id="WP_066089760.1">
    <property type="nucleotide sequence ID" value="NZ_CP126114.1"/>
</dbReference>
<dbReference type="Pfam" id="PF11085">
    <property type="entry name" value="YqhR"/>
    <property type="match status" value="1"/>
</dbReference>